<name>A0A084ZMP0_9ENTR</name>
<evidence type="ECO:0000256" key="2">
    <source>
        <dbReference type="ARBA" id="ARBA00023002"/>
    </source>
</evidence>
<organism evidence="4 5">
    <name type="scientific">Trabulsiella guamensis ATCC 49490</name>
    <dbReference type="NCBI Taxonomy" id="1005994"/>
    <lineage>
        <taxon>Bacteria</taxon>
        <taxon>Pseudomonadati</taxon>
        <taxon>Pseudomonadota</taxon>
        <taxon>Gammaproteobacteria</taxon>
        <taxon>Enterobacterales</taxon>
        <taxon>Enterobacteriaceae</taxon>
        <taxon>Trabulsiella</taxon>
    </lineage>
</organism>
<evidence type="ECO:0000256" key="1">
    <source>
        <dbReference type="ARBA" id="ARBA00006484"/>
    </source>
</evidence>
<gene>
    <name evidence="4" type="ORF">GTGU_04405</name>
</gene>
<proteinExistence type="inferred from homology"/>
<dbReference type="Proteomes" id="UP000028630">
    <property type="component" value="Unassembled WGS sequence"/>
</dbReference>
<dbReference type="PROSITE" id="PS00061">
    <property type="entry name" value="ADH_SHORT"/>
    <property type="match status" value="1"/>
</dbReference>
<dbReference type="InterPro" id="IPR057326">
    <property type="entry name" value="KR_dom"/>
</dbReference>
<evidence type="ECO:0000313" key="5">
    <source>
        <dbReference type="Proteomes" id="UP000028630"/>
    </source>
</evidence>
<dbReference type="EC" id="1.-.-.-" evidence="4"/>
<comment type="caution">
    <text evidence="4">The sequence shown here is derived from an EMBL/GenBank/DDBJ whole genome shotgun (WGS) entry which is preliminary data.</text>
</comment>
<dbReference type="EMBL" id="JMTB01000121">
    <property type="protein sequence ID" value="KFB98734.1"/>
    <property type="molecule type" value="Genomic_DNA"/>
</dbReference>
<dbReference type="PANTHER" id="PTHR42760">
    <property type="entry name" value="SHORT-CHAIN DEHYDROGENASES/REDUCTASES FAMILY MEMBER"/>
    <property type="match status" value="1"/>
</dbReference>
<dbReference type="GO" id="GO:0004316">
    <property type="term" value="F:3-oxoacyl-[acyl-carrier-protein] reductase (NADPH) activity"/>
    <property type="evidence" value="ECO:0007669"/>
    <property type="project" value="UniProtKB-EC"/>
</dbReference>
<dbReference type="SUPFAM" id="SSF51735">
    <property type="entry name" value="NAD(P)-binding Rossmann-fold domains"/>
    <property type="match status" value="1"/>
</dbReference>
<dbReference type="EC" id="1.1.1.100" evidence="4"/>
<evidence type="ECO:0000313" key="4">
    <source>
        <dbReference type="EMBL" id="KFB98734.1"/>
    </source>
</evidence>
<dbReference type="InterPro" id="IPR036291">
    <property type="entry name" value="NAD(P)-bd_dom_sf"/>
</dbReference>
<protein>
    <submittedName>
        <fullName evidence="4">3-oxoacyl-[acyl-carrier protein] reductase</fullName>
        <ecNumber evidence="4">1.-.-.-</ecNumber>
        <ecNumber evidence="4">1.1.1.100</ecNumber>
    </submittedName>
</protein>
<dbReference type="AlphaFoldDB" id="A0A084ZMP0"/>
<dbReference type="InterPro" id="IPR002347">
    <property type="entry name" value="SDR_fam"/>
</dbReference>
<dbReference type="Pfam" id="PF13561">
    <property type="entry name" value="adh_short_C2"/>
    <property type="match status" value="1"/>
</dbReference>
<dbReference type="PRINTS" id="PR00081">
    <property type="entry name" value="GDHRDH"/>
</dbReference>
<dbReference type="eggNOG" id="COG1028">
    <property type="taxonomic scope" value="Bacteria"/>
</dbReference>
<evidence type="ECO:0000259" key="3">
    <source>
        <dbReference type="SMART" id="SM00822"/>
    </source>
</evidence>
<keyword evidence="2 4" id="KW-0560">Oxidoreductase</keyword>
<sequence length="245" mass="26091">MTRKWMLITGGSRGIGQALVTHLLPEWNIAFTGRSETGIAHTLALARSQRAATWVKGLCCDGTDETRVEQVATSLIREFGAPAAIVHNAGMTLDALHIHQNAKDWHEVLGNNLISIVNWNRHLLPAMMTQGSGAIVLMSSVSALKGNSGQTAYAASKAAMIGLAHSLALEVGRFGIRVNCLAPGLIEGDMVQAIPETKLKALRQHIPLRRLGRMQDVVQATAFLVGEGSGYVTGQTLVIDGGLSV</sequence>
<dbReference type="Gene3D" id="3.40.50.720">
    <property type="entry name" value="NAD(P)-binding Rossmann-like Domain"/>
    <property type="match status" value="1"/>
</dbReference>
<dbReference type="FunFam" id="3.40.50.720:FF:000173">
    <property type="entry name" value="3-oxoacyl-[acyl-carrier protein] reductase"/>
    <property type="match status" value="1"/>
</dbReference>
<reference evidence="5" key="1">
    <citation type="submission" date="2014-05" db="EMBL/GenBank/DDBJ databases">
        <title>ATOL: Assembling a taxonomically balanced genome-scale reconstruction of the evolutionary history of the Enterobacteriaceae.</title>
        <authorList>
            <person name="Plunkett G. III"/>
            <person name="Neeno-Eckwall E.C."/>
            <person name="Glasner J.D."/>
            <person name="Perna N.T."/>
        </authorList>
    </citation>
    <scope>NUCLEOTIDE SEQUENCE [LARGE SCALE GENOMIC DNA]</scope>
    <source>
        <strain evidence="5">ATCC 49490</strain>
    </source>
</reference>
<comment type="similarity">
    <text evidence="1">Belongs to the short-chain dehydrogenases/reductases (SDR) family.</text>
</comment>
<dbReference type="InterPro" id="IPR020904">
    <property type="entry name" value="Sc_DH/Rdtase_CS"/>
</dbReference>
<dbReference type="OrthoDB" id="9804774at2"/>
<dbReference type="PRINTS" id="PR00080">
    <property type="entry name" value="SDRFAMILY"/>
</dbReference>
<accession>A0A084ZMP0</accession>
<dbReference type="RefSeq" id="WP_038162522.1">
    <property type="nucleotide sequence ID" value="NZ_JMTB01000121.1"/>
</dbReference>
<keyword evidence="5" id="KW-1185">Reference proteome</keyword>
<feature type="domain" description="Ketoreductase" evidence="3">
    <location>
        <begin position="4"/>
        <end position="189"/>
    </location>
</feature>
<dbReference type="SMART" id="SM00822">
    <property type="entry name" value="PKS_KR"/>
    <property type="match status" value="1"/>
</dbReference>